<name>A0AAN6UGE3_9PEZI</name>
<keyword evidence="2" id="KW-1185">Reference proteome</keyword>
<reference evidence="1" key="1">
    <citation type="journal article" date="2023" name="Mol. Phylogenet. Evol.">
        <title>Genome-scale phylogeny and comparative genomics of the fungal order Sordariales.</title>
        <authorList>
            <person name="Hensen N."/>
            <person name="Bonometti L."/>
            <person name="Westerberg I."/>
            <person name="Brannstrom I.O."/>
            <person name="Guillou S."/>
            <person name="Cros-Aarteil S."/>
            <person name="Calhoun S."/>
            <person name="Haridas S."/>
            <person name="Kuo A."/>
            <person name="Mondo S."/>
            <person name="Pangilinan J."/>
            <person name="Riley R."/>
            <person name="LaButti K."/>
            <person name="Andreopoulos B."/>
            <person name="Lipzen A."/>
            <person name="Chen C."/>
            <person name="Yan M."/>
            <person name="Daum C."/>
            <person name="Ng V."/>
            <person name="Clum A."/>
            <person name="Steindorff A."/>
            <person name="Ohm R.A."/>
            <person name="Martin F."/>
            <person name="Silar P."/>
            <person name="Natvig D.O."/>
            <person name="Lalanne C."/>
            <person name="Gautier V."/>
            <person name="Ament-Velasquez S.L."/>
            <person name="Kruys A."/>
            <person name="Hutchinson M.I."/>
            <person name="Powell A.J."/>
            <person name="Barry K."/>
            <person name="Miller A.N."/>
            <person name="Grigoriev I.V."/>
            <person name="Debuchy R."/>
            <person name="Gladieux P."/>
            <person name="Hiltunen Thoren M."/>
            <person name="Johannesson H."/>
        </authorList>
    </citation>
    <scope>NUCLEOTIDE SEQUENCE</scope>
    <source>
        <strain evidence="1">CBS 123565</strain>
    </source>
</reference>
<dbReference type="AlphaFoldDB" id="A0AAN6UGE3"/>
<evidence type="ECO:0000313" key="1">
    <source>
        <dbReference type="EMBL" id="KAK4131176.1"/>
    </source>
</evidence>
<reference evidence="1" key="2">
    <citation type="submission" date="2023-05" db="EMBL/GenBank/DDBJ databases">
        <authorList>
            <consortium name="Lawrence Berkeley National Laboratory"/>
            <person name="Steindorff A."/>
            <person name="Hensen N."/>
            <person name="Bonometti L."/>
            <person name="Westerberg I."/>
            <person name="Brannstrom I.O."/>
            <person name="Guillou S."/>
            <person name="Cros-Aarteil S."/>
            <person name="Calhoun S."/>
            <person name="Haridas S."/>
            <person name="Kuo A."/>
            <person name="Mondo S."/>
            <person name="Pangilinan J."/>
            <person name="Riley R."/>
            <person name="Labutti K."/>
            <person name="Andreopoulos B."/>
            <person name="Lipzen A."/>
            <person name="Chen C."/>
            <person name="Yanf M."/>
            <person name="Daum C."/>
            <person name="Ng V."/>
            <person name="Clum A."/>
            <person name="Ohm R."/>
            <person name="Martin F."/>
            <person name="Silar P."/>
            <person name="Natvig D."/>
            <person name="Lalanne C."/>
            <person name="Gautier V."/>
            <person name="Ament-Velasquez S.L."/>
            <person name="Kruys A."/>
            <person name="Hutchinson M.I."/>
            <person name="Powell A.J."/>
            <person name="Barry K."/>
            <person name="Miller A.N."/>
            <person name="Grigoriev I.V."/>
            <person name="Debuchy R."/>
            <person name="Gladieux P."/>
            <person name="Thoren M.H."/>
            <person name="Johannesson H."/>
        </authorList>
    </citation>
    <scope>NUCLEOTIDE SEQUENCE</scope>
    <source>
        <strain evidence="1">CBS 123565</strain>
    </source>
</reference>
<comment type="caution">
    <text evidence="1">The sequence shown here is derived from an EMBL/GenBank/DDBJ whole genome shotgun (WGS) entry which is preliminary data.</text>
</comment>
<evidence type="ECO:0000313" key="2">
    <source>
        <dbReference type="Proteomes" id="UP001304895"/>
    </source>
</evidence>
<gene>
    <name evidence="1" type="ORF">BT67DRAFT_444947</name>
</gene>
<dbReference type="EMBL" id="MU853427">
    <property type="protein sequence ID" value="KAK4131176.1"/>
    <property type="molecule type" value="Genomic_DNA"/>
</dbReference>
<protein>
    <submittedName>
        <fullName evidence="1">Uncharacterized protein</fullName>
    </submittedName>
</protein>
<dbReference type="Proteomes" id="UP001304895">
    <property type="component" value="Unassembled WGS sequence"/>
</dbReference>
<organism evidence="1 2">
    <name type="scientific">Trichocladium antarcticum</name>
    <dbReference type="NCBI Taxonomy" id="1450529"/>
    <lineage>
        <taxon>Eukaryota</taxon>
        <taxon>Fungi</taxon>
        <taxon>Dikarya</taxon>
        <taxon>Ascomycota</taxon>
        <taxon>Pezizomycotina</taxon>
        <taxon>Sordariomycetes</taxon>
        <taxon>Sordariomycetidae</taxon>
        <taxon>Sordariales</taxon>
        <taxon>Chaetomiaceae</taxon>
        <taxon>Trichocladium</taxon>
    </lineage>
</organism>
<sequence length="124" mass="13213">MANGQTVTRPFLSMLVPAGTAARNARTQAWQPLPNCDPTQDLWPAQVSGAVRAGHRKHVSICALSSGLDLSLSWDARPAPHRSGHQLLVFWTCTYRADAAKGRGLGAPNPIAQDSARVGRMAAC</sequence>
<accession>A0AAN6UGE3</accession>
<proteinExistence type="predicted"/>